<dbReference type="AlphaFoldDB" id="X1TT74"/>
<evidence type="ECO:0000313" key="1">
    <source>
        <dbReference type="EMBL" id="GAI83244.1"/>
    </source>
</evidence>
<accession>X1TT74</accession>
<name>X1TT74_9ZZZZ</name>
<gene>
    <name evidence="1" type="ORF">S12H4_24965</name>
</gene>
<dbReference type="Gene3D" id="2.40.360.20">
    <property type="match status" value="1"/>
</dbReference>
<protein>
    <submittedName>
        <fullName evidence="1">Uncharacterized protein</fullName>
    </submittedName>
</protein>
<feature type="non-terminal residue" evidence="1">
    <location>
        <position position="1"/>
    </location>
</feature>
<dbReference type="EMBL" id="BARW01013752">
    <property type="protein sequence ID" value="GAI83244.1"/>
    <property type="molecule type" value="Genomic_DNA"/>
</dbReference>
<sequence length="54" mass="6093">TVTAGTFSCWKITYYDSALDTTQTMWWSDEVKTMVKSTDADGKTISELQSYSVN</sequence>
<proteinExistence type="predicted"/>
<organism evidence="1">
    <name type="scientific">marine sediment metagenome</name>
    <dbReference type="NCBI Taxonomy" id="412755"/>
    <lineage>
        <taxon>unclassified sequences</taxon>
        <taxon>metagenomes</taxon>
        <taxon>ecological metagenomes</taxon>
    </lineage>
</organism>
<comment type="caution">
    <text evidence="1">The sequence shown here is derived from an EMBL/GenBank/DDBJ whole genome shotgun (WGS) entry which is preliminary data.</text>
</comment>
<reference evidence="1" key="1">
    <citation type="journal article" date="2014" name="Front. Microbiol.">
        <title>High frequency of phylogenetically diverse reductive dehalogenase-homologous genes in deep subseafloor sedimentary metagenomes.</title>
        <authorList>
            <person name="Kawai M."/>
            <person name="Futagami T."/>
            <person name="Toyoda A."/>
            <person name="Takaki Y."/>
            <person name="Nishi S."/>
            <person name="Hori S."/>
            <person name="Arai W."/>
            <person name="Tsubouchi T."/>
            <person name="Morono Y."/>
            <person name="Uchiyama I."/>
            <person name="Ito T."/>
            <person name="Fujiyama A."/>
            <person name="Inagaki F."/>
            <person name="Takami H."/>
        </authorList>
    </citation>
    <scope>NUCLEOTIDE SEQUENCE</scope>
    <source>
        <strain evidence="1">Expedition CK06-06</strain>
    </source>
</reference>